<evidence type="ECO:0008006" key="10">
    <source>
        <dbReference type="Google" id="ProtNLM"/>
    </source>
</evidence>
<evidence type="ECO:0000313" key="9">
    <source>
        <dbReference type="Proteomes" id="UP000298616"/>
    </source>
</evidence>
<dbReference type="PANTHER" id="PTHR40980:SF5">
    <property type="entry name" value="TONB-DEPENDENT RECEPTOR"/>
    <property type="match status" value="1"/>
</dbReference>
<dbReference type="Gene3D" id="2.60.40.1120">
    <property type="entry name" value="Carboxypeptidase-like, regulatory domain"/>
    <property type="match status" value="1"/>
</dbReference>
<accession>A0A4D7JF71</accession>
<evidence type="ECO:0000259" key="6">
    <source>
        <dbReference type="Pfam" id="PF00593"/>
    </source>
</evidence>
<keyword evidence="4" id="KW-0798">TonB box</keyword>
<reference evidence="8 9" key="1">
    <citation type="submission" date="2018-04" db="EMBL/GenBank/DDBJ databases">
        <title>Complete genome uncultured novel isolate.</title>
        <authorList>
            <person name="Merlino G."/>
        </authorList>
    </citation>
    <scope>NUCLEOTIDE SEQUENCE [LARGE SCALE GENOMIC DNA]</scope>
    <source>
        <strain evidence="9">R1DC9</strain>
    </source>
</reference>
<dbReference type="Pfam" id="PF13715">
    <property type="entry name" value="CarbopepD_reg_2"/>
    <property type="match status" value="1"/>
</dbReference>
<protein>
    <recommendedName>
        <fullName evidence="10">TonB-dependent receptor</fullName>
    </recommendedName>
</protein>
<evidence type="ECO:0000313" key="8">
    <source>
        <dbReference type="EMBL" id="QCK13783.1"/>
    </source>
</evidence>
<dbReference type="AlphaFoldDB" id="A0A4D7JF71"/>
<dbReference type="InterPro" id="IPR037066">
    <property type="entry name" value="Plug_dom_sf"/>
</dbReference>
<dbReference type="KEGG" id="fpf:DCC35_02920"/>
<evidence type="ECO:0000256" key="5">
    <source>
        <dbReference type="SAM" id="SignalP"/>
    </source>
</evidence>
<dbReference type="Gene3D" id="2.170.130.10">
    <property type="entry name" value="TonB-dependent receptor, plug domain"/>
    <property type="match status" value="1"/>
</dbReference>
<dbReference type="Pfam" id="PF07715">
    <property type="entry name" value="Plug"/>
    <property type="match status" value="1"/>
</dbReference>
<evidence type="ECO:0000256" key="2">
    <source>
        <dbReference type="ARBA" id="ARBA00023136"/>
    </source>
</evidence>
<keyword evidence="3" id="KW-0998">Cell outer membrane</keyword>
<dbReference type="Gene3D" id="2.40.170.20">
    <property type="entry name" value="TonB-dependent receptor, beta-barrel domain"/>
    <property type="match status" value="1"/>
</dbReference>
<evidence type="ECO:0000256" key="3">
    <source>
        <dbReference type="ARBA" id="ARBA00023237"/>
    </source>
</evidence>
<gene>
    <name evidence="8" type="ORF">DCC35_02920</name>
</gene>
<feature type="domain" description="TonB-dependent receptor-like beta-barrel" evidence="6">
    <location>
        <begin position="519"/>
        <end position="888"/>
    </location>
</feature>
<feature type="chain" id="PRO_5020663532" description="TonB-dependent receptor" evidence="5">
    <location>
        <begin position="22"/>
        <end position="966"/>
    </location>
</feature>
<comment type="similarity">
    <text evidence="4">Belongs to the TonB-dependent receptor family.</text>
</comment>
<sequence length="966" mass="108511">MNYSKVLFFLLFVTGAFAAHAQNGSMSGTITDGETGEELIGATVYIPSISKGMVTDIYGSYSIKNIPAGTYNVEISYVSYQKKTVEGVEIKDGQNTEITVALASDVQQMEEVVVVAKQIKNNEAAMLSLQRKAVGVQDGISSQEIKNLGASNAAESMKQVTGASIEDGKYVVMRGLGDRYSISLLNGIPLPSADPYRNSTSMDMIPADMVMNIITSKTFTPDMPGNFTGGAVNITTKSMPEEFYFNAGMSFGYNTQSSFRNDFIIDSNSGSTDWLGYDDGTRERPMIFDEYSEYLLGSSNARATAIKGRLTENEFERNIIDESSKIFNSDFVERTKNSGLNHGLNIAFGDQFSIGEKKLGYNVGLLYSRSYTFIPNGMEGYYSRGLTNSDNLIREQDYSLTSGKETATVGGLFGLSYQFNPTNEINFDVIYNHTGESFANVNDGFWRNTGYENFNSRSNGFTERGLTDLQLRGKHYFMDLKDLKIDWSAGRVNVTQDQPDMKLFAYNTTVENGERNYIMNQSEVGILPTHLYRYLEDVQYNAKLDVSFKPFEGYDHSIKFGGWYSSKDRDYQEFFYSQVQVPNSQYNTSYLSFSEAAGDLDAFFSNDNAGVVDSPESNGTDRYGFGNFYSDQSRLQNFYNGNETILAGYGMAEINVTDKLQFVAGARLEKTDIETVSLDERAAKGVINQLDVLPSINSRYKLSENANFRAAYTQTLARPNLREIAPIFSISMVGRPNFLGNPNLERTKVQNFDLRYELFPKAGELIAVSAYYKSFENPIVLQISPKASSPEIRPINVGTATVYGAEIEFRKRLDFIGESFENFKFSANFSYIYSRIDKSDEEISAYEAQNLDLKEWRPLPGQSPYIVNLALNHYSPKLDWDNTLSFNVWGERLSFVTGAIDPDVYEQSRPSLNFVSRKSVGEHWSVSFKAMNILNMTYKKKFQDTDYVFESYQVGTDVNFGVTYKF</sequence>
<feature type="signal peptide" evidence="5">
    <location>
        <begin position="1"/>
        <end position="21"/>
    </location>
</feature>
<dbReference type="Proteomes" id="UP000298616">
    <property type="component" value="Chromosome"/>
</dbReference>
<dbReference type="InterPro" id="IPR012910">
    <property type="entry name" value="Plug_dom"/>
</dbReference>
<dbReference type="InterPro" id="IPR000531">
    <property type="entry name" value="Beta-barrel_TonB"/>
</dbReference>
<evidence type="ECO:0000259" key="7">
    <source>
        <dbReference type="Pfam" id="PF07715"/>
    </source>
</evidence>
<dbReference type="InterPro" id="IPR008969">
    <property type="entry name" value="CarboxyPept-like_regulatory"/>
</dbReference>
<dbReference type="PANTHER" id="PTHR40980">
    <property type="entry name" value="PLUG DOMAIN-CONTAINING PROTEIN"/>
    <property type="match status" value="1"/>
</dbReference>
<dbReference type="RefSeq" id="WP_137089377.1">
    <property type="nucleotide sequence ID" value="NZ_CP028923.1"/>
</dbReference>
<keyword evidence="5" id="KW-0732">Signal</keyword>
<dbReference type="EMBL" id="CP028923">
    <property type="protein sequence ID" value="QCK13783.1"/>
    <property type="molecule type" value="Genomic_DNA"/>
</dbReference>
<proteinExistence type="inferred from homology"/>
<organism evidence="8 9">
    <name type="scientific">Mangrovivirga cuniculi</name>
    <dbReference type="NCBI Taxonomy" id="2715131"/>
    <lineage>
        <taxon>Bacteria</taxon>
        <taxon>Pseudomonadati</taxon>
        <taxon>Bacteroidota</taxon>
        <taxon>Cytophagia</taxon>
        <taxon>Cytophagales</taxon>
        <taxon>Mangrovivirgaceae</taxon>
        <taxon>Mangrovivirga</taxon>
    </lineage>
</organism>
<dbReference type="SUPFAM" id="SSF56935">
    <property type="entry name" value="Porins"/>
    <property type="match status" value="1"/>
</dbReference>
<dbReference type="SUPFAM" id="SSF49464">
    <property type="entry name" value="Carboxypeptidase regulatory domain-like"/>
    <property type="match status" value="1"/>
</dbReference>
<comment type="subcellular location">
    <subcellularLocation>
        <location evidence="1 4">Cell outer membrane</location>
    </subcellularLocation>
</comment>
<keyword evidence="9" id="KW-1185">Reference proteome</keyword>
<dbReference type="GO" id="GO:0009279">
    <property type="term" value="C:cell outer membrane"/>
    <property type="evidence" value="ECO:0007669"/>
    <property type="project" value="UniProtKB-SubCell"/>
</dbReference>
<dbReference type="OrthoDB" id="9768470at2"/>
<evidence type="ECO:0000256" key="1">
    <source>
        <dbReference type="ARBA" id="ARBA00004442"/>
    </source>
</evidence>
<evidence type="ECO:0000256" key="4">
    <source>
        <dbReference type="RuleBase" id="RU003357"/>
    </source>
</evidence>
<dbReference type="InterPro" id="IPR036942">
    <property type="entry name" value="Beta-barrel_TonB_sf"/>
</dbReference>
<keyword evidence="2 4" id="KW-0472">Membrane</keyword>
<dbReference type="Pfam" id="PF00593">
    <property type="entry name" value="TonB_dep_Rec_b-barrel"/>
    <property type="match status" value="1"/>
</dbReference>
<name>A0A4D7JF71_9BACT</name>
<feature type="domain" description="TonB-dependent receptor plug" evidence="7">
    <location>
        <begin position="137"/>
        <end position="213"/>
    </location>
</feature>